<sequence length="569" mass="65691">MATAENIFGDVEDDDDTNDSRYFDIPYADTEDKSYFSSILNSPLLIIEETIKPFEHLVDDVATKLYLIKQQLIVNDLYELTLDELSAIHLYIWERSPFTTSISYLINETIRRGFTDEFRTWTPYLNLLFTSLNKLLPIEPHSIVYSGVRSCNLSSQYKDNEIYTWWTFTTCLRSIDQIKLPHYLGKSGLRTLFKIECYSGKQVPFSDEDEVILMPGFHFQVIGQLPLLDDLTTIFIREIPPSSNEIFQPISSNMTQSESREQVLSSVKKIKSRKTFKHAANRIRKMSKAIHFCSNHILDLSGRKCSMDFFKFNLNERLTEDVTILNLSKTSLTKEKIKIIAQVLQANSTLIELNLSYNSIGNFGCSLLTHPLQKNRKLITLNLYNTKLSSDAAQDLSKILMFNHHLQSLHLGVNALSNLGMKYLLNDQIQLQYLNICCNRINQHGCIHLAQFLEHNRTLKQLDIGGNPIEDNGMKIIFNGLINNETLIDLRMWHCQITDFQIIYNLFETHSTLKQLDFEGNQITDVHTQLLISFLENNKTLERINLSHNRISDKVKETLQLTNNISLVI</sequence>
<gene>
    <name evidence="5" type="ORF">EDS130_LOCUS38193</name>
    <name evidence="4" type="ORF">XAT740_LOCUS5970</name>
</gene>
<dbReference type="InterPro" id="IPR001611">
    <property type="entry name" value="Leu-rich_rpt"/>
</dbReference>
<dbReference type="AlphaFoldDB" id="A0A813WNP0"/>
<dbReference type="Gene3D" id="3.90.176.10">
    <property type="entry name" value="Toxin ADP-ribosyltransferase, Chain A, domain 1"/>
    <property type="match status" value="1"/>
</dbReference>
<dbReference type="SUPFAM" id="SSF52047">
    <property type="entry name" value="RNI-like"/>
    <property type="match status" value="1"/>
</dbReference>
<evidence type="ECO:0000313" key="6">
    <source>
        <dbReference type="Proteomes" id="UP000663828"/>
    </source>
</evidence>
<dbReference type="OrthoDB" id="120976at2759"/>
<evidence type="ECO:0000256" key="3">
    <source>
        <dbReference type="ARBA" id="ARBA00022737"/>
    </source>
</evidence>
<dbReference type="Gene3D" id="3.80.10.10">
    <property type="entry name" value="Ribonuclease Inhibitor"/>
    <property type="match status" value="3"/>
</dbReference>
<dbReference type="EMBL" id="CAJNOJ010000393">
    <property type="protein sequence ID" value="CAF1430864.1"/>
    <property type="molecule type" value="Genomic_DNA"/>
</dbReference>
<dbReference type="SMART" id="SM00368">
    <property type="entry name" value="LRR_RI"/>
    <property type="match status" value="6"/>
</dbReference>
<dbReference type="PANTHER" id="PTHR24113:SF12">
    <property type="entry name" value="RAN GTPASE-ACTIVATING PROTEIN 1"/>
    <property type="match status" value="1"/>
</dbReference>
<dbReference type="GO" id="GO:0006913">
    <property type="term" value="P:nucleocytoplasmic transport"/>
    <property type="evidence" value="ECO:0007669"/>
    <property type="project" value="TreeGrafter"/>
</dbReference>
<organism evidence="4 6">
    <name type="scientific">Adineta ricciae</name>
    <name type="common">Rotifer</name>
    <dbReference type="NCBI Taxonomy" id="249248"/>
    <lineage>
        <taxon>Eukaryota</taxon>
        <taxon>Metazoa</taxon>
        <taxon>Spiralia</taxon>
        <taxon>Gnathifera</taxon>
        <taxon>Rotifera</taxon>
        <taxon>Eurotatoria</taxon>
        <taxon>Bdelloidea</taxon>
        <taxon>Adinetida</taxon>
        <taxon>Adinetidae</taxon>
        <taxon>Adineta</taxon>
    </lineage>
</organism>
<keyword evidence="3" id="KW-0677">Repeat</keyword>
<name>A0A813WNP0_ADIRI</name>
<dbReference type="SUPFAM" id="SSF56399">
    <property type="entry name" value="ADP-ribosylation"/>
    <property type="match status" value="1"/>
</dbReference>
<evidence type="ECO:0008006" key="7">
    <source>
        <dbReference type="Google" id="ProtNLM"/>
    </source>
</evidence>
<accession>A0A813WNP0</accession>
<evidence type="ECO:0000313" key="4">
    <source>
        <dbReference type="EMBL" id="CAF0860725.1"/>
    </source>
</evidence>
<evidence type="ECO:0000256" key="1">
    <source>
        <dbReference type="ARBA" id="ARBA00022468"/>
    </source>
</evidence>
<dbReference type="Pfam" id="PF13516">
    <property type="entry name" value="LRR_6"/>
    <property type="match status" value="5"/>
</dbReference>
<dbReference type="GO" id="GO:0048471">
    <property type="term" value="C:perinuclear region of cytoplasm"/>
    <property type="evidence" value="ECO:0007669"/>
    <property type="project" value="TreeGrafter"/>
</dbReference>
<dbReference type="Proteomes" id="UP000663852">
    <property type="component" value="Unassembled WGS sequence"/>
</dbReference>
<dbReference type="Proteomes" id="UP000663828">
    <property type="component" value="Unassembled WGS sequence"/>
</dbReference>
<comment type="caution">
    <text evidence="4">The sequence shown here is derived from an EMBL/GenBank/DDBJ whole genome shotgun (WGS) entry which is preliminary data.</text>
</comment>
<evidence type="ECO:0000313" key="5">
    <source>
        <dbReference type="EMBL" id="CAF1430864.1"/>
    </source>
</evidence>
<proteinExistence type="predicted"/>
<dbReference type="GO" id="GO:0005829">
    <property type="term" value="C:cytosol"/>
    <property type="evidence" value="ECO:0007669"/>
    <property type="project" value="TreeGrafter"/>
</dbReference>
<dbReference type="GO" id="GO:0031267">
    <property type="term" value="F:small GTPase binding"/>
    <property type="evidence" value="ECO:0007669"/>
    <property type="project" value="TreeGrafter"/>
</dbReference>
<keyword evidence="1" id="KW-0343">GTPase activation</keyword>
<keyword evidence="2" id="KW-0433">Leucine-rich repeat</keyword>
<dbReference type="InterPro" id="IPR032675">
    <property type="entry name" value="LRR_dom_sf"/>
</dbReference>
<reference evidence="4" key="1">
    <citation type="submission" date="2021-02" db="EMBL/GenBank/DDBJ databases">
        <authorList>
            <person name="Nowell W R."/>
        </authorList>
    </citation>
    <scope>NUCLEOTIDE SEQUENCE</scope>
</reference>
<evidence type="ECO:0000256" key="2">
    <source>
        <dbReference type="ARBA" id="ARBA00022614"/>
    </source>
</evidence>
<protein>
    <recommendedName>
        <fullName evidence="7">Mono(ADP-ribosyl)transferase</fullName>
    </recommendedName>
</protein>
<dbReference type="InterPro" id="IPR027038">
    <property type="entry name" value="RanGap"/>
</dbReference>
<dbReference type="GO" id="GO:0005096">
    <property type="term" value="F:GTPase activator activity"/>
    <property type="evidence" value="ECO:0007669"/>
    <property type="project" value="UniProtKB-KW"/>
</dbReference>
<dbReference type="PANTHER" id="PTHR24113">
    <property type="entry name" value="RAN GTPASE-ACTIVATING PROTEIN 1"/>
    <property type="match status" value="1"/>
</dbReference>
<dbReference type="EMBL" id="CAJNOR010000266">
    <property type="protein sequence ID" value="CAF0860725.1"/>
    <property type="molecule type" value="Genomic_DNA"/>
</dbReference>
<keyword evidence="6" id="KW-1185">Reference proteome</keyword>
<dbReference type="GO" id="GO:0005634">
    <property type="term" value="C:nucleus"/>
    <property type="evidence" value="ECO:0007669"/>
    <property type="project" value="TreeGrafter"/>
</dbReference>